<dbReference type="EMBL" id="AP022581">
    <property type="protein sequence ID" value="BBX97037.1"/>
    <property type="molecule type" value="Genomic_DNA"/>
</dbReference>
<evidence type="ECO:0000313" key="1">
    <source>
        <dbReference type="EMBL" id="BBX97037.1"/>
    </source>
</evidence>
<reference evidence="1 2" key="1">
    <citation type="journal article" date="2019" name="Emerg. Microbes Infect.">
        <title>Comprehensive subspecies identification of 175 nontuberculous mycobacteria species based on 7547 genomic profiles.</title>
        <authorList>
            <person name="Matsumoto Y."/>
            <person name="Kinjo T."/>
            <person name="Motooka D."/>
            <person name="Nabeya D."/>
            <person name="Jung N."/>
            <person name="Uechi K."/>
            <person name="Horii T."/>
            <person name="Iida T."/>
            <person name="Fujita J."/>
            <person name="Nakamura S."/>
        </authorList>
    </citation>
    <scope>NUCLEOTIDE SEQUENCE [LARGE SCALE GENOMIC DNA]</scope>
    <source>
        <strain evidence="1 2">JCM 15657</strain>
    </source>
</reference>
<name>A0A1X1XUZ9_9MYCO</name>
<dbReference type="AlphaFoldDB" id="A0A1X1XUZ9"/>
<organism evidence="1 2">
    <name type="scientific">Mycobacterium lacus</name>
    <dbReference type="NCBI Taxonomy" id="169765"/>
    <lineage>
        <taxon>Bacteria</taxon>
        <taxon>Bacillati</taxon>
        <taxon>Actinomycetota</taxon>
        <taxon>Actinomycetes</taxon>
        <taxon>Mycobacteriales</taxon>
        <taxon>Mycobacteriaceae</taxon>
        <taxon>Mycobacterium</taxon>
    </lineage>
</organism>
<sequence length="117" mass="12616">MAVTAALQRGQHVAERTRPHDPIGVVVRTEDGLVTVRAYASGWELDVWRASDLVRVSEWRLIPRDGLSPAEREAIAGCPWCDTLGLVDHGAADAAVTFTPRPSAQPASCASPFTPTR</sequence>
<dbReference type="Proteomes" id="UP000466396">
    <property type="component" value="Chromosome"/>
</dbReference>
<evidence type="ECO:0000313" key="2">
    <source>
        <dbReference type="Proteomes" id="UP000466396"/>
    </source>
</evidence>
<proteinExistence type="predicted"/>
<protein>
    <submittedName>
        <fullName evidence="1">Uncharacterized protein</fullName>
    </submittedName>
</protein>
<keyword evidence="2" id="KW-1185">Reference proteome</keyword>
<accession>A0A1X1XUZ9</accession>
<gene>
    <name evidence="1" type="ORF">MLAC_23310</name>
</gene>
<dbReference type="STRING" id="169765.AWC15_06630"/>
<dbReference type="KEGG" id="mlj:MLAC_23310"/>